<keyword evidence="3" id="KW-1185">Reference proteome</keyword>
<evidence type="ECO:0000313" key="3">
    <source>
        <dbReference type="Proteomes" id="UP001233172"/>
    </source>
</evidence>
<sequence length="81" mass="8555">MVSVVALGVVCGFGVVAALFVGVLAVYLLCRRRGASSGSLPVDRSSYEAVGDYKPPSLLSISSTTSQVSNVEPRDRHVFPR</sequence>
<proteinExistence type="predicted"/>
<feature type="transmembrane region" description="Helical" evidence="1">
    <location>
        <begin position="6"/>
        <end position="30"/>
    </location>
</feature>
<protein>
    <submittedName>
        <fullName evidence="2">Synaptotagmin-6-like isoform X1</fullName>
    </submittedName>
</protein>
<keyword evidence="1" id="KW-1133">Transmembrane helix</keyword>
<keyword evidence="1" id="KW-0812">Transmembrane</keyword>
<organism evidence="2 3">
    <name type="scientific">Biomphalaria pfeifferi</name>
    <name type="common">Bloodfluke planorb</name>
    <name type="synonym">Freshwater snail</name>
    <dbReference type="NCBI Taxonomy" id="112525"/>
    <lineage>
        <taxon>Eukaryota</taxon>
        <taxon>Metazoa</taxon>
        <taxon>Spiralia</taxon>
        <taxon>Lophotrochozoa</taxon>
        <taxon>Mollusca</taxon>
        <taxon>Gastropoda</taxon>
        <taxon>Heterobranchia</taxon>
        <taxon>Euthyneura</taxon>
        <taxon>Panpulmonata</taxon>
        <taxon>Hygrophila</taxon>
        <taxon>Lymnaeoidea</taxon>
        <taxon>Planorbidae</taxon>
        <taxon>Biomphalaria</taxon>
    </lineage>
</organism>
<reference evidence="2" key="1">
    <citation type="journal article" date="2023" name="PLoS Negl. Trop. Dis.">
        <title>A genome sequence for Biomphalaria pfeifferi, the major vector snail for the human-infecting parasite Schistosoma mansoni.</title>
        <authorList>
            <person name="Bu L."/>
            <person name="Lu L."/>
            <person name="Laidemitt M.R."/>
            <person name="Zhang S.M."/>
            <person name="Mutuku M."/>
            <person name="Mkoji G."/>
            <person name="Steinauer M."/>
            <person name="Loker E.S."/>
        </authorList>
    </citation>
    <scope>NUCLEOTIDE SEQUENCE</scope>
    <source>
        <strain evidence="2">KasaAsao</strain>
    </source>
</reference>
<evidence type="ECO:0000256" key="1">
    <source>
        <dbReference type="SAM" id="Phobius"/>
    </source>
</evidence>
<dbReference type="EMBL" id="JASAOG010000093">
    <property type="protein sequence ID" value="KAK0052610.1"/>
    <property type="molecule type" value="Genomic_DNA"/>
</dbReference>
<dbReference type="AlphaFoldDB" id="A0AAD8F602"/>
<accession>A0AAD8F602</accession>
<gene>
    <name evidence="2" type="ORF">Bpfe_017969</name>
</gene>
<name>A0AAD8F602_BIOPF</name>
<dbReference type="Proteomes" id="UP001233172">
    <property type="component" value="Unassembled WGS sequence"/>
</dbReference>
<comment type="caution">
    <text evidence="2">The sequence shown here is derived from an EMBL/GenBank/DDBJ whole genome shotgun (WGS) entry which is preliminary data.</text>
</comment>
<evidence type="ECO:0000313" key="2">
    <source>
        <dbReference type="EMBL" id="KAK0052610.1"/>
    </source>
</evidence>
<keyword evidence="1" id="KW-0472">Membrane</keyword>
<reference evidence="2" key="2">
    <citation type="submission" date="2023-04" db="EMBL/GenBank/DDBJ databases">
        <authorList>
            <person name="Bu L."/>
            <person name="Lu L."/>
            <person name="Laidemitt M.R."/>
            <person name="Zhang S.M."/>
            <person name="Mutuku M."/>
            <person name="Mkoji G."/>
            <person name="Steinauer M."/>
            <person name="Loker E.S."/>
        </authorList>
    </citation>
    <scope>NUCLEOTIDE SEQUENCE</scope>
    <source>
        <strain evidence="2">KasaAsao</strain>
        <tissue evidence="2">Whole Snail</tissue>
    </source>
</reference>